<accession>A0ABW7YQC7</accession>
<dbReference type="EMBL" id="JBITGY010000003">
    <property type="protein sequence ID" value="MFI6498117.1"/>
    <property type="molecule type" value="Genomic_DNA"/>
</dbReference>
<comment type="caution">
    <text evidence="1">The sequence shown here is derived from an EMBL/GenBank/DDBJ whole genome shotgun (WGS) entry which is preliminary data.</text>
</comment>
<name>A0ABW7YQC7_9ACTN</name>
<dbReference type="Proteomes" id="UP001612741">
    <property type="component" value="Unassembled WGS sequence"/>
</dbReference>
<evidence type="ECO:0008006" key="3">
    <source>
        <dbReference type="Google" id="ProtNLM"/>
    </source>
</evidence>
<evidence type="ECO:0000313" key="1">
    <source>
        <dbReference type="EMBL" id="MFI6498117.1"/>
    </source>
</evidence>
<keyword evidence="2" id="KW-1185">Reference proteome</keyword>
<organism evidence="1 2">
    <name type="scientific">Nonomuraea typhae</name>
    <dbReference type="NCBI Taxonomy" id="2603600"/>
    <lineage>
        <taxon>Bacteria</taxon>
        <taxon>Bacillati</taxon>
        <taxon>Actinomycetota</taxon>
        <taxon>Actinomycetes</taxon>
        <taxon>Streptosporangiales</taxon>
        <taxon>Streptosporangiaceae</taxon>
        <taxon>Nonomuraea</taxon>
    </lineage>
</organism>
<proteinExistence type="predicted"/>
<gene>
    <name evidence="1" type="ORF">ACIBG2_12060</name>
</gene>
<reference evidence="1 2" key="1">
    <citation type="submission" date="2024-10" db="EMBL/GenBank/DDBJ databases">
        <title>The Natural Products Discovery Center: Release of the First 8490 Sequenced Strains for Exploring Actinobacteria Biosynthetic Diversity.</title>
        <authorList>
            <person name="Kalkreuter E."/>
            <person name="Kautsar S.A."/>
            <person name="Yang D."/>
            <person name="Bader C.D."/>
            <person name="Teijaro C.N."/>
            <person name="Fluegel L."/>
            <person name="Davis C.M."/>
            <person name="Simpson J.R."/>
            <person name="Lauterbach L."/>
            <person name="Steele A.D."/>
            <person name="Gui C."/>
            <person name="Meng S."/>
            <person name="Li G."/>
            <person name="Viehrig K."/>
            <person name="Ye F."/>
            <person name="Su P."/>
            <person name="Kiefer A.F."/>
            <person name="Nichols A."/>
            <person name="Cepeda A.J."/>
            <person name="Yan W."/>
            <person name="Fan B."/>
            <person name="Jiang Y."/>
            <person name="Adhikari A."/>
            <person name="Zheng C.-J."/>
            <person name="Schuster L."/>
            <person name="Cowan T.M."/>
            <person name="Smanski M.J."/>
            <person name="Chevrette M.G."/>
            <person name="De Carvalho L.P.S."/>
            <person name="Shen B."/>
        </authorList>
    </citation>
    <scope>NUCLEOTIDE SEQUENCE [LARGE SCALE GENOMIC DNA]</scope>
    <source>
        <strain evidence="1 2">NPDC050545</strain>
    </source>
</reference>
<dbReference type="SUPFAM" id="SSF55961">
    <property type="entry name" value="Bet v1-like"/>
    <property type="match status" value="1"/>
</dbReference>
<dbReference type="RefSeq" id="WP_397081376.1">
    <property type="nucleotide sequence ID" value="NZ_JBITGY010000003.1"/>
</dbReference>
<sequence length="180" mass="20423">MTPRIPHVWGATAEEIHAHYPCDAHLRGRYQPLFRAVTVRAEPAVLFRWLCQLKVSSYSFAFLFGMPTPKTLTPGAGRLEPGQRFMDLFDLVGYDRNRHLTLAVAGSGGKALYGDLVVSYVVRDLGQGSSRLVVKTVHEPGGVLQKALRPFLTWGDLFMMRRQLRNLKRFAERGQLRQDR</sequence>
<protein>
    <recommendedName>
        <fullName evidence="3">DUF2867 domain-containing protein</fullName>
    </recommendedName>
</protein>
<evidence type="ECO:0000313" key="2">
    <source>
        <dbReference type="Proteomes" id="UP001612741"/>
    </source>
</evidence>